<dbReference type="EMBL" id="CP064782">
    <property type="protein sequence ID" value="QWT49179.1"/>
    <property type="molecule type" value="Genomic_DNA"/>
</dbReference>
<feature type="signal peptide" evidence="2">
    <location>
        <begin position="1"/>
        <end position="25"/>
    </location>
</feature>
<dbReference type="AlphaFoldDB" id="A0A975SMP8"/>
<dbReference type="RefSeq" id="WP_232368520.1">
    <property type="nucleotide sequence ID" value="NZ_CP064782.1"/>
</dbReference>
<evidence type="ECO:0000313" key="4">
    <source>
        <dbReference type="Proteomes" id="UP000683428"/>
    </source>
</evidence>
<name>A0A975SMP8_9RHOO</name>
<evidence type="ECO:0008006" key="5">
    <source>
        <dbReference type="Google" id="ProtNLM"/>
    </source>
</evidence>
<accession>A0A975SMP8</accession>
<keyword evidence="4" id="KW-1185">Reference proteome</keyword>
<sequence>MTHKRTRSPLLLLLGGLLLSTGVWADPPSWAGGGHGRPPMEDRGPNPGPQGDWGNQDRHGNQDRREDRREERRDDRADFRFAEQHRYAVRDYYGAELGRGHCPPGLAKKHNGCLPPGQARKWRMGQPLPRGVTVYALPPELVTRMGPPPSGYRYVRVASDILMVAVGTQMVVDAISDLGR</sequence>
<keyword evidence="2" id="KW-0732">Signal</keyword>
<dbReference type="Gene3D" id="3.10.450.160">
    <property type="entry name" value="inner membrane protein cigr"/>
    <property type="match status" value="1"/>
</dbReference>
<organism evidence="3 4">
    <name type="scientific">Azospira inquinata</name>
    <dbReference type="NCBI Taxonomy" id="2785627"/>
    <lineage>
        <taxon>Bacteria</taxon>
        <taxon>Pseudomonadati</taxon>
        <taxon>Pseudomonadota</taxon>
        <taxon>Betaproteobacteria</taxon>
        <taxon>Rhodocyclales</taxon>
        <taxon>Rhodocyclaceae</taxon>
        <taxon>Azospira</taxon>
    </lineage>
</organism>
<proteinExistence type="predicted"/>
<dbReference type="Proteomes" id="UP000683428">
    <property type="component" value="Chromosome"/>
</dbReference>
<feature type="region of interest" description="Disordered" evidence="1">
    <location>
        <begin position="29"/>
        <end position="77"/>
    </location>
</feature>
<evidence type="ECO:0000313" key="3">
    <source>
        <dbReference type="EMBL" id="QWT49179.1"/>
    </source>
</evidence>
<feature type="compositionally biased region" description="Basic and acidic residues" evidence="1">
    <location>
        <begin position="55"/>
        <end position="77"/>
    </location>
</feature>
<gene>
    <name evidence="3" type="ORF">Azoinq_00735</name>
</gene>
<evidence type="ECO:0000256" key="1">
    <source>
        <dbReference type="SAM" id="MobiDB-lite"/>
    </source>
</evidence>
<feature type="chain" id="PRO_5036803911" description="Nickel/cobalt transporter regulator" evidence="2">
    <location>
        <begin position="26"/>
        <end position="180"/>
    </location>
</feature>
<protein>
    <recommendedName>
        <fullName evidence="5">Nickel/cobalt transporter regulator</fullName>
    </recommendedName>
</protein>
<dbReference type="KEGG" id="aiq:Azoinq_00735"/>
<evidence type="ECO:0000256" key="2">
    <source>
        <dbReference type="SAM" id="SignalP"/>
    </source>
</evidence>
<reference evidence="3" key="1">
    <citation type="submission" date="2020-11" db="EMBL/GenBank/DDBJ databases">
        <title>Azospira inquinata sp. nov.</title>
        <authorList>
            <person name="Moe W.M."/>
            <person name="Mikes M.C."/>
        </authorList>
    </citation>
    <scope>NUCLEOTIDE SEQUENCE</scope>
    <source>
        <strain evidence="3">Azo-3</strain>
    </source>
</reference>